<accession>A0A7M7GLH2</accession>
<evidence type="ECO:0000313" key="3">
    <source>
        <dbReference type="RefSeq" id="XP_006558685.1"/>
    </source>
</evidence>
<reference evidence="3" key="2">
    <citation type="submission" date="2025-04" db="UniProtKB">
        <authorList>
            <consortium name="RefSeq"/>
        </authorList>
    </citation>
    <scope>IDENTIFICATION</scope>
    <source>
        <strain evidence="3">DH4</strain>
        <tissue evidence="3">Whole body</tissue>
    </source>
</reference>
<evidence type="ECO:0000313" key="1">
    <source>
        <dbReference type="EnsemblMetazoa" id="XP_006558685"/>
    </source>
</evidence>
<dbReference type="Proteomes" id="UP000005203">
    <property type="component" value="Linkage group LG1"/>
</dbReference>
<dbReference type="AlphaFoldDB" id="A0A7M7GLH2"/>
<sequence>MLSNTFEFLLKILKCTHVVDIIQGLRIKLANSVVKLLRTSFQSIIVVTFRVISLRSCIKCSNLFPLSLETRRKSSKIKDSSVHTSVTLMQFYRCRGGEMEYEQEVEVKKEQQVEEVEGRKTLQNFEFER</sequence>
<dbReference type="GeneID" id="102654804"/>
<reference evidence="1" key="1">
    <citation type="submission" date="2021-01" db="UniProtKB">
        <authorList>
            <consortium name="EnsemblMetazoa"/>
        </authorList>
    </citation>
    <scope>IDENTIFICATION</scope>
    <source>
        <strain evidence="1">DH4</strain>
    </source>
</reference>
<name>A0A7M7GLH2_APIME</name>
<proteinExistence type="predicted"/>
<reference evidence="2" key="3">
    <citation type="submission" date="2025-05" db="UniProtKB">
        <authorList>
            <consortium name="RefSeq"/>
        </authorList>
    </citation>
    <scope>NUCLEOTIDE SEQUENCE [LARGE SCALE GENOMIC DNA]</scope>
    <source>
        <strain evidence="2">DH4</strain>
    </source>
</reference>
<dbReference type="RefSeq" id="XP_006558685.1">
    <property type="nucleotide sequence ID" value="XM_006558622.3"/>
</dbReference>
<evidence type="ECO:0000313" key="2">
    <source>
        <dbReference type="Proteomes" id="UP000005203"/>
    </source>
</evidence>
<protein>
    <submittedName>
        <fullName evidence="3">Uncharacterized protein LOC102654804</fullName>
    </submittedName>
</protein>
<keyword evidence="2" id="KW-1185">Reference proteome</keyword>
<accession>A0A8B6YVE0</accession>
<organism evidence="1">
    <name type="scientific">Apis mellifera</name>
    <name type="common">Honeybee</name>
    <dbReference type="NCBI Taxonomy" id="7460"/>
    <lineage>
        <taxon>Eukaryota</taxon>
        <taxon>Metazoa</taxon>
        <taxon>Ecdysozoa</taxon>
        <taxon>Arthropoda</taxon>
        <taxon>Hexapoda</taxon>
        <taxon>Insecta</taxon>
        <taxon>Pterygota</taxon>
        <taxon>Neoptera</taxon>
        <taxon>Endopterygota</taxon>
        <taxon>Hymenoptera</taxon>
        <taxon>Apocrita</taxon>
        <taxon>Aculeata</taxon>
        <taxon>Apoidea</taxon>
        <taxon>Anthophila</taxon>
        <taxon>Apidae</taxon>
        <taxon>Apis</taxon>
    </lineage>
</organism>
<gene>
    <name evidence="3" type="primary">LOC102654804</name>
</gene>
<dbReference type="KEGG" id="ame:102654804"/>
<dbReference type="EnsemblMetazoa" id="XM_006558622">
    <property type="protein sequence ID" value="XP_006558685"/>
    <property type="gene ID" value="LOC102654804"/>
</dbReference>